<sequence>MLTRGSTASTEHRRLGNHSILHGNVLIAALREILRGSAAVPSPCFNFQKWVACGETRVKADITASQRRLLLSSVRPETQGLVPRTRGPTSGPAAFSRVFVPVPDRQERFRVAVANRFLILVPVNVQYFGVVKASRGKKTLEPHASARANCGVQEDPKPAEESLEHKGARRVRLPSVGVSSLSLTVGRKDMTEERRVEGEKLTLCGSGESCFPFTPSGTFPVTIDQENESSSSKICCTPAGCSIKTPIRLDNLADCVRLYAIMNRRAVHGMIG</sequence>
<dbReference type="Proteomes" id="UP000678499">
    <property type="component" value="Unassembled WGS sequence"/>
</dbReference>
<keyword evidence="2" id="KW-1185">Reference proteome</keyword>
<name>A0A7R9BNF7_9CRUS</name>
<dbReference type="AlphaFoldDB" id="A0A7R9BNF7"/>
<protein>
    <submittedName>
        <fullName evidence="1">Uncharacterized protein</fullName>
    </submittedName>
</protein>
<reference evidence="1" key="1">
    <citation type="submission" date="2020-11" db="EMBL/GenBank/DDBJ databases">
        <authorList>
            <person name="Tran Van P."/>
        </authorList>
    </citation>
    <scope>NUCLEOTIDE SEQUENCE</scope>
</reference>
<organism evidence="1">
    <name type="scientific">Notodromas monacha</name>
    <dbReference type="NCBI Taxonomy" id="399045"/>
    <lineage>
        <taxon>Eukaryota</taxon>
        <taxon>Metazoa</taxon>
        <taxon>Ecdysozoa</taxon>
        <taxon>Arthropoda</taxon>
        <taxon>Crustacea</taxon>
        <taxon>Oligostraca</taxon>
        <taxon>Ostracoda</taxon>
        <taxon>Podocopa</taxon>
        <taxon>Podocopida</taxon>
        <taxon>Cypridocopina</taxon>
        <taxon>Cypridoidea</taxon>
        <taxon>Cyprididae</taxon>
        <taxon>Notodromas</taxon>
    </lineage>
</organism>
<evidence type="ECO:0000313" key="2">
    <source>
        <dbReference type="Proteomes" id="UP000678499"/>
    </source>
</evidence>
<accession>A0A7R9BNF7</accession>
<dbReference type="EMBL" id="OA883302">
    <property type="protein sequence ID" value="CAD7278550.1"/>
    <property type="molecule type" value="Genomic_DNA"/>
</dbReference>
<evidence type="ECO:0000313" key="1">
    <source>
        <dbReference type="EMBL" id="CAD7278550.1"/>
    </source>
</evidence>
<gene>
    <name evidence="1" type="ORF">NMOB1V02_LOCUS6249</name>
</gene>
<proteinExistence type="predicted"/>
<dbReference type="EMBL" id="CAJPEX010001265">
    <property type="protein sequence ID" value="CAG0918702.1"/>
    <property type="molecule type" value="Genomic_DNA"/>
</dbReference>